<dbReference type="AlphaFoldDB" id="A0A4T0NGA1"/>
<comment type="caution">
    <text evidence="1">The sequence shown here is derived from an EMBL/GenBank/DDBJ whole genome shotgun (WGS) entry which is preliminary data.</text>
</comment>
<dbReference type="Proteomes" id="UP000307169">
    <property type="component" value="Unassembled WGS sequence"/>
</dbReference>
<name>A0A4T0NGA1_9BASI</name>
<dbReference type="Gene3D" id="3.40.30.10">
    <property type="entry name" value="Glutaredoxin"/>
    <property type="match status" value="1"/>
</dbReference>
<evidence type="ECO:0000313" key="2">
    <source>
        <dbReference type="Proteomes" id="UP000307169"/>
    </source>
</evidence>
<dbReference type="SUPFAM" id="SSF52833">
    <property type="entry name" value="Thioredoxin-like"/>
    <property type="match status" value="1"/>
</dbReference>
<reference evidence="1 2" key="1">
    <citation type="submission" date="2019-03" db="EMBL/GenBank/DDBJ databases">
        <title>Sequencing 25 genomes of Wallemia mellicola.</title>
        <authorList>
            <person name="Gostincar C."/>
        </authorList>
    </citation>
    <scope>NUCLEOTIDE SEQUENCE [LARGE SCALE GENOMIC DNA]</scope>
    <source>
        <strain evidence="1 2">EXF-1262</strain>
    </source>
</reference>
<accession>A0A4T0NGA1</accession>
<sequence>MPAFMPIHDLSQLNDMASIPLPIIIKVKDDFDYYAIDSNLDDLIEEHPQIRLATFNIYEKTDIAMKLNAIHVSAPAFLLYQAGEIKDSISGNIPEQVQAFIEKAKESVQ</sequence>
<dbReference type="InterPro" id="IPR036249">
    <property type="entry name" value="Thioredoxin-like_sf"/>
</dbReference>
<proteinExistence type="predicted"/>
<organism evidence="1 2">
    <name type="scientific">Wallemia mellicola</name>
    <dbReference type="NCBI Taxonomy" id="1708541"/>
    <lineage>
        <taxon>Eukaryota</taxon>
        <taxon>Fungi</taxon>
        <taxon>Dikarya</taxon>
        <taxon>Basidiomycota</taxon>
        <taxon>Wallemiomycotina</taxon>
        <taxon>Wallemiomycetes</taxon>
        <taxon>Wallemiales</taxon>
        <taxon>Wallemiaceae</taxon>
        <taxon>Wallemia</taxon>
    </lineage>
</organism>
<dbReference type="CDD" id="cd02947">
    <property type="entry name" value="TRX_family"/>
    <property type="match status" value="1"/>
</dbReference>
<evidence type="ECO:0000313" key="1">
    <source>
        <dbReference type="EMBL" id="TIB95006.1"/>
    </source>
</evidence>
<protein>
    <recommendedName>
        <fullName evidence="3">Thioredoxin domain-containing protein</fullName>
    </recommendedName>
</protein>
<evidence type="ECO:0008006" key="3">
    <source>
        <dbReference type="Google" id="ProtNLM"/>
    </source>
</evidence>
<dbReference type="EMBL" id="SPRH01000115">
    <property type="protein sequence ID" value="TIB95006.1"/>
    <property type="molecule type" value="Genomic_DNA"/>
</dbReference>
<gene>
    <name evidence="1" type="ORF">E3Q17_04410</name>
</gene>